<dbReference type="HAMAP" id="MF_00997">
    <property type="entry name" value="Protease_BepA"/>
    <property type="match status" value="1"/>
</dbReference>
<comment type="cofactor">
    <cofactor evidence="8">
        <name>Zn(2+)</name>
        <dbReference type="ChEBI" id="CHEBI:29105"/>
    </cofactor>
    <text evidence="8">Binds 1 zinc ion per subunit.</text>
</comment>
<evidence type="ECO:0000313" key="11">
    <source>
        <dbReference type="Proteomes" id="UP000307510"/>
    </source>
</evidence>
<evidence type="ECO:0000259" key="9">
    <source>
        <dbReference type="Pfam" id="PF01435"/>
    </source>
</evidence>
<sequence precursor="true">MKVLRPALLSLAIAFAMPALADDLPSLGDASSSIVSPEQEFQLGRAWLSMLRNQVDTLNDPQLKDYVESSVYRLAESSELQDHRLAFILIRDKQINAFAAPGGVVGVNGGLFIYAQTEGEYIAVLAHELGHLSQRHFARGIEAQQRMQIPVMAAMLAGIIAAAAGAGDAGIAAIAGTQAAAIQNQLRFSRQNEQEADRVGVATMVRAGYDPRSMPNMFERLARQYRYEGKPPEFLLTHPVTESRIADTRNRAEQYPKGGKEDSLRYELMRARVQQMFEDTPGMASKQFRAQLDEDPKNDAARYGLALSQTKIGQLNEARSNLQQLLAKAPNDISYNLAMSDLDITANKLPDAQARVQKMLGQYPDSYPLIQANADLMMKTNRAADAEKTLFKLSQRRPLDPDVWNRLADACTLSGNAIGVYQARAEYYALTGDYKQAIEQLDFAKRRAGGNFTLAARLDARQQEFRDQERILKEMMGR</sequence>
<feature type="binding site" evidence="8">
    <location>
        <position position="131"/>
    </location>
    <ligand>
        <name>Zn(2+)</name>
        <dbReference type="ChEBI" id="CHEBI:29105"/>
        <note>catalytic</note>
    </ligand>
</feature>
<dbReference type="SUPFAM" id="SSF48452">
    <property type="entry name" value="TPR-like"/>
    <property type="match status" value="1"/>
</dbReference>
<evidence type="ECO:0000313" key="10">
    <source>
        <dbReference type="EMBL" id="TLP72485.1"/>
    </source>
</evidence>
<dbReference type="GO" id="GO:0008270">
    <property type="term" value="F:zinc ion binding"/>
    <property type="evidence" value="ECO:0007669"/>
    <property type="project" value="UniProtKB-UniRule"/>
</dbReference>
<keyword evidence="2 8" id="KW-0479">Metal-binding</keyword>
<keyword evidence="7 8" id="KW-0482">Metalloprotease</keyword>
<feature type="active site" description="Proton donor" evidence="8">
    <location>
        <position position="197"/>
    </location>
</feature>
<evidence type="ECO:0000256" key="8">
    <source>
        <dbReference type="HAMAP-Rule" id="MF_00997"/>
    </source>
</evidence>
<dbReference type="GO" id="GO:0004222">
    <property type="term" value="F:metalloendopeptidase activity"/>
    <property type="evidence" value="ECO:0007669"/>
    <property type="project" value="InterPro"/>
</dbReference>
<comment type="subcellular location">
    <subcellularLocation>
        <location evidence="8">Periplasm</location>
    </subcellularLocation>
</comment>
<organism evidence="10 11">
    <name type="scientific">Pseudomonas nitroreducens</name>
    <dbReference type="NCBI Taxonomy" id="46680"/>
    <lineage>
        <taxon>Bacteria</taxon>
        <taxon>Pseudomonadati</taxon>
        <taxon>Pseudomonadota</taxon>
        <taxon>Gammaproteobacteria</taxon>
        <taxon>Pseudomonadales</taxon>
        <taxon>Pseudomonadaceae</taxon>
        <taxon>Pseudomonas</taxon>
    </lineage>
</organism>
<accession>A0A5R9A340</accession>
<dbReference type="EMBL" id="VASG01000005">
    <property type="protein sequence ID" value="TLP72485.1"/>
    <property type="molecule type" value="Genomic_DNA"/>
</dbReference>
<comment type="similarity">
    <text evidence="8">Belongs to the peptidase M48 family. BepA subfamily.</text>
</comment>
<evidence type="ECO:0000256" key="1">
    <source>
        <dbReference type="ARBA" id="ARBA00022670"/>
    </source>
</evidence>
<gene>
    <name evidence="10" type="ORF">FEA48_19650</name>
</gene>
<feature type="binding site" evidence="8">
    <location>
        <position position="193"/>
    </location>
    <ligand>
        <name>Zn(2+)</name>
        <dbReference type="ChEBI" id="CHEBI:29105"/>
        <note>catalytic</note>
    </ligand>
</feature>
<feature type="active site" evidence="8">
    <location>
        <position position="128"/>
    </location>
</feature>
<dbReference type="AlphaFoldDB" id="A0A5R9A340"/>
<dbReference type="GO" id="GO:0016020">
    <property type="term" value="C:membrane"/>
    <property type="evidence" value="ECO:0007669"/>
    <property type="project" value="InterPro"/>
</dbReference>
<feature type="chain" id="PRO_5024521646" description="Putative beta-barrel assembly-enhancing protease" evidence="8">
    <location>
        <begin position="22"/>
        <end position="478"/>
    </location>
</feature>
<dbReference type="Proteomes" id="UP000307510">
    <property type="component" value="Unassembled WGS sequence"/>
</dbReference>
<dbReference type="InterPro" id="IPR030873">
    <property type="entry name" value="Protease_BepA"/>
</dbReference>
<evidence type="ECO:0000256" key="5">
    <source>
        <dbReference type="ARBA" id="ARBA00022801"/>
    </source>
</evidence>
<comment type="function">
    <text evidence="8">Functions as both a chaperone and a metalloprotease. Maintains the integrity of the outer membrane by promoting either the assembly or the elimination of outer membrane proteins, depending on their folding state.</text>
</comment>
<dbReference type="EC" id="3.4.-.-" evidence="8"/>
<keyword evidence="1 8" id="KW-0645">Protease</keyword>
<proteinExistence type="inferred from homology"/>
<keyword evidence="6 8" id="KW-0862">Zinc</keyword>
<keyword evidence="5 8" id="KW-0378">Hydrolase</keyword>
<dbReference type="Pfam" id="PF01435">
    <property type="entry name" value="Peptidase_M48"/>
    <property type="match status" value="1"/>
</dbReference>
<protein>
    <recommendedName>
        <fullName evidence="8">Putative beta-barrel assembly-enhancing protease</fullName>
        <ecNumber evidence="8">3.4.-.-</ecNumber>
    </recommendedName>
</protein>
<keyword evidence="4 8" id="KW-0574">Periplasm</keyword>
<dbReference type="Gene3D" id="1.25.40.10">
    <property type="entry name" value="Tetratricopeptide repeat domain"/>
    <property type="match status" value="1"/>
</dbReference>
<name>A0A5R9A340_PSENT</name>
<reference evidence="11" key="2">
    <citation type="submission" date="2019-06" db="EMBL/GenBank/DDBJ databases">
        <title>AzeR, a transcriptional regulator that responds to azelaic acid in Pseudomonas nitroreducens.</title>
        <authorList>
            <person name="Bez C."/>
            <person name="Javvadi S.G."/>
            <person name="Bertani I."/>
            <person name="Devescovi G."/>
            <person name="Studholme D.J."/>
            <person name="Geller A."/>
            <person name="Levy A."/>
            <person name="Venturi V."/>
        </authorList>
    </citation>
    <scope>NUCLEOTIDE SEQUENCE [LARGE SCALE GENOMIC DNA]</scope>
    <source>
        <strain evidence="11">DSM 9128</strain>
    </source>
</reference>
<dbReference type="CDD" id="cd07324">
    <property type="entry name" value="M48C_Oma1-like"/>
    <property type="match status" value="1"/>
</dbReference>
<dbReference type="InterPro" id="IPR051156">
    <property type="entry name" value="Mito/Outer_Membr_Metalloprot"/>
</dbReference>
<dbReference type="InterPro" id="IPR001915">
    <property type="entry name" value="Peptidase_M48"/>
</dbReference>
<keyword evidence="3 8" id="KW-0732">Signal</keyword>
<feature type="binding site" evidence="8">
    <location>
        <position position="127"/>
    </location>
    <ligand>
        <name>Zn(2+)</name>
        <dbReference type="ChEBI" id="CHEBI:29105"/>
        <note>catalytic</note>
    </ligand>
</feature>
<evidence type="ECO:0000256" key="7">
    <source>
        <dbReference type="ARBA" id="ARBA00023049"/>
    </source>
</evidence>
<dbReference type="Gene3D" id="3.30.2010.10">
    <property type="entry name" value="Metalloproteases ('zincins'), catalytic domain"/>
    <property type="match status" value="1"/>
</dbReference>
<evidence type="ECO:0000256" key="2">
    <source>
        <dbReference type="ARBA" id="ARBA00022723"/>
    </source>
</evidence>
<dbReference type="InterPro" id="IPR011990">
    <property type="entry name" value="TPR-like_helical_dom_sf"/>
</dbReference>
<dbReference type="PANTHER" id="PTHR22726:SF1">
    <property type="entry name" value="METALLOENDOPEPTIDASE OMA1, MITOCHONDRIAL"/>
    <property type="match status" value="1"/>
</dbReference>
<dbReference type="GO" id="GO:0051603">
    <property type="term" value="P:proteolysis involved in protein catabolic process"/>
    <property type="evidence" value="ECO:0007669"/>
    <property type="project" value="TreeGrafter"/>
</dbReference>
<dbReference type="RefSeq" id="WP_138215282.1">
    <property type="nucleotide sequence ID" value="NZ_VASG01000005.1"/>
</dbReference>
<comment type="caution">
    <text evidence="10">The sequence shown here is derived from an EMBL/GenBank/DDBJ whole genome shotgun (WGS) entry which is preliminary data.</text>
</comment>
<evidence type="ECO:0000256" key="4">
    <source>
        <dbReference type="ARBA" id="ARBA00022764"/>
    </source>
</evidence>
<dbReference type="Pfam" id="PF14559">
    <property type="entry name" value="TPR_19"/>
    <property type="match status" value="2"/>
</dbReference>
<feature type="domain" description="Peptidase M48" evidence="9">
    <location>
        <begin position="62"/>
        <end position="251"/>
    </location>
</feature>
<dbReference type="PANTHER" id="PTHR22726">
    <property type="entry name" value="METALLOENDOPEPTIDASE OMA1"/>
    <property type="match status" value="1"/>
</dbReference>
<feature type="signal peptide" evidence="8">
    <location>
        <begin position="1"/>
        <end position="21"/>
    </location>
</feature>
<reference evidence="10 11" key="1">
    <citation type="submission" date="2019-05" db="EMBL/GenBank/DDBJ databases">
        <authorList>
            <person name="Moore K."/>
            <person name="O'Neill P."/>
            <person name="Farbos A."/>
            <person name="Studholme D.J."/>
        </authorList>
    </citation>
    <scope>NUCLEOTIDE SEQUENCE [LARGE SCALE GENOMIC DNA]</scope>
    <source>
        <strain evidence="10 11">DSM 9128</strain>
    </source>
</reference>
<evidence type="ECO:0000256" key="3">
    <source>
        <dbReference type="ARBA" id="ARBA00022729"/>
    </source>
</evidence>
<dbReference type="GO" id="GO:0042597">
    <property type="term" value="C:periplasmic space"/>
    <property type="evidence" value="ECO:0007669"/>
    <property type="project" value="UniProtKB-SubCell"/>
</dbReference>
<evidence type="ECO:0000256" key="6">
    <source>
        <dbReference type="ARBA" id="ARBA00022833"/>
    </source>
</evidence>